<dbReference type="PROSITE" id="PS50850">
    <property type="entry name" value="MFS"/>
    <property type="match status" value="1"/>
</dbReference>
<dbReference type="PANTHER" id="PTHR23508:SF10">
    <property type="entry name" value="CARBOXYLIC ACID TRANSPORTER PROTEIN HOMOLOG"/>
    <property type="match status" value="1"/>
</dbReference>
<dbReference type="PANTHER" id="PTHR23508">
    <property type="entry name" value="CARBOXYLIC ACID TRANSPORTER PROTEIN HOMOLOG"/>
    <property type="match status" value="1"/>
</dbReference>
<feature type="transmembrane region" description="Helical" evidence="5">
    <location>
        <begin position="461"/>
        <end position="482"/>
    </location>
</feature>
<accession>A0A5E4XL69</accession>
<dbReference type="GO" id="GO:0005886">
    <property type="term" value="C:plasma membrane"/>
    <property type="evidence" value="ECO:0007669"/>
    <property type="project" value="TreeGrafter"/>
</dbReference>
<dbReference type="InterPro" id="IPR005829">
    <property type="entry name" value="Sugar_transporter_CS"/>
</dbReference>
<feature type="transmembrane region" description="Helical" evidence="5">
    <location>
        <begin position="307"/>
        <end position="323"/>
    </location>
</feature>
<dbReference type="Pfam" id="PF07690">
    <property type="entry name" value="MFS_1"/>
    <property type="match status" value="1"/>
</dbReference>
<feature type="transmembrane region" description="Helical" evidence="5">
    <location>
        <begin position="125"/>
        <end position="144"/>
    </location>
</feature>
<feature type="transmembrane region" description="Helical" evidence="5">
    <location>
        <begin position="335"/>
        <end position="357"/>
    </location>
</feature>
<evidence type="ECO:0000256" key="4">
    <source>
        <dbReference type="ARBA" id="ARBA00023136"/>
    </source>
</evidence>
<feature type="domain" description="Major facilitator superfamily (MFS) profile" evidence="6">
    <location>
        <begin position="59"/>
        <end position="485"/>
    </location>
</feature>
<protein>
    <submittedName>
        <fullName evidence="7">3-hydroxybenzoate transporter MhbT</fullName>
    </submittedName>
</protein>
<dbReference type="InterPro" id="IPR036259">
    <property type="entry name" value="MFS_trans_sf"/>
</dbReference>
<evidence type="ECO:0000313" key="7">
    <source>
        <dbReference type="EMBL" id="VVE36878.1"/>
    </source>
</evidence>
<dbReference type="InterPro" id="IPR020846">
    <property type="entry name" value="MFS_dom"/>
</dbReference>
<sequence>MPAKRLNNRRWQSQTGGFIAGYLQETTMYVDSTSQTSTRADTATRGQTRERMTALQRLTLFLCFLIVAADGFDVASVGYVAPLLKRQWSLSPAELGPVFGAGLFGLTIGSFLFGPLADRIGRKRVILISMFLFGIGSLACAWSPSVGWLVFLRFLTGAGLGGAMPNAITLSSEYSPAHNRAWLVTLMFCGFTLGLACGGYVAAWLIPHFGWQGVFIFGGLAPLVLVPIVAWQLPESLRFMAGKPAFAKQMQRTLARLGERGAASFTAEATAEAMAERQQAEATSGATAVAERPVATLFNAHYRTGTLLLWLAFFCTLWVYYQISSWLPTVLTESGIGVAHAAQVGAMLPIGGTLGSLLNARLMDRFNPFVVLAFSYVVAAVSIALIGTSLHSTTLVFVTVFFAGFGLSGAQTGANVLVAGFYTTGARATGVSWALGVGRVGSIIGSMTGGLLLAALSSVQVSFVVFAVPAVIAGIAMIANGLRYRRQMASA</sequence>
<evidence type="ECO:0000313" key="8">
    <source>
        <dbReference type="Proteomes" id="UP000333828"/>
    </source>
</evidence>
<dbReference type="SUPFAM" id="SSF103473">
    <property type="entry name" value="MFS general substrate transporter"/>
    <property type="match status" value="1"/>
</dbReference>
<feature type="transmembrane region" description="Helical" evidence="5">
    <location>
        <begin position="369"/>
        <end position="390"/>
    </location>
</feature>
<keyword evidence="2 5" id="KW-0812">Transmembrane</keyword>
<keyword evidence="4 5" id="KW-0472">Membrane</keyword>
<feature type="transmembrane region" description="Helical" evidence="5">
    <location>
        <begin position="93"/>
        <end position="113"/>
    </location>
</feature>
<dbReference type="GO" id="GO:0046943">
    <property type="term" value="F:carboxylic acid transmembrane transporter activity"/>
    <property type="evidence" value="ECO:0007669"/>
    <property type="project" value="TreeGrafter"/>
</dbReference>
<dbReference type="Gene3D" id="1.20.1250.20">
    <property type="entry name" value="MFS general substrate transporter like domains"/>
    <property type="match status" value="1"/>
</dbReference>
<organism evidence="7 8">
    <name type="scientific">Pandoraea iniqua</name>
    <dbReference type="NCBI Taxonomy" id="2508288"/>
    <lineage>
        <taxon>Bacteria</taxon>
        <taxon>Pseudomonadati</taxon>
        <taxon>Pseudomonadota</taxon>
        <taxon>Betaproteobacteria</taxon>
        <taxon>Burkholderiales</taxon>
        <taxon>Burkholderiaceae</taxon>
        <taxon>Pandoraea</taxon>
    </lineage>
</organism>
<gene>
    <name evidence="7" type="primary">mhbT_2</name>
    <name evidence="7" type="ORF">PIN31115_03928</name>
</gene>
<evidence type="ECO:0000256" key="2">
    <source>
        <dbReference type="ARBA" id="ARBA00022692"/>
    </source>
</evidence>
<feature type="transmembrane region" description="Helical" evidence="5">
    <location>
        <begin position="150"/>
        <end position="169"/>
    </location>
</feature>
<dbReference type="InterPro" id="IPR011701">
    <property type="entry name" value="MFS"/>
</dbReference>
<dbReference type="Proteomes" id="UP000333828">
    <property type="component" value="Unassembled WGS sequence"/>
</dbReference>
<keyword evidence="8" id="KW-1185">Reference proteome</keyword>
<dbReference type="AlphaFoldDB" id="A0A5E4XL69"/>
<keyword evidence="3 5" id="KW-1133">Transmembrane helix</keyword>
<dbReference type="EMBL" id="CABPSI010000004">
    <property type="protein sequence ID" value="VVE36878.1"/>
    <property type="molecule type" value="Genomic_DNA"/>
</dbReference>
<proteinExistence type="predicted"/>
<feature type="transmembrane region" description="Helical" evidence="5">
    <location>
        <begin position="181"/>
        <end position="203"/>
    </location>
</feature>
<feature type="transmembrane region" description="Helical" evidence="5">
    <location>
        <begin position="58"/>
        <end position="81"/>
    </location>
</feature>
<comment type="subcellular location">
    <subcellularLocation>
        <location evidence="1">Membrane</location>
        <topology evidence="1">Multi-pass membrane protein</topology>
    </subcellularLocation>
</comment>
<feature type="transmembrane region" description="Helical" evidence="5">
    <location>
        <begin position="209"/>
        <end position="233"/>
    </location>
</feature>
<dbReference type="PROSITE" id="PS00217">
    <property type="entry name" value="SUGAR_TRANSPORT_2"/>
    <property type="match status" value="1"/>
</dbReference>
<evidence type="ECO:0000259" key="6">
    <source>
        <dbReference type="PROSITE" id="PS50850"/>
    </source>
</evidence>
<name>A0A5E4XL69_9BURK</name>
<reference evidence="7 8" key="1">
    <citation type="submission" date="2019-08" db="EMBL/GenBank/DDBJ databases">
        <authorList>
            <person name="Peeters C."/>
        </authorList>
    </citation>
    <scope>NUCLEOTIDE SEQUENCE [LARGE SCALE GENOMIC DNA]</scope>
    <source>
        <strain evidence="7 8">LMG 31115</strain>
    </source>
</reference>
<dbReference type="CDD" id="cd17365">
    <property type="entry name" value="MFS_PcaK_like"/>
    <property type="match status" value="1"/>
</dbReference>
<evidence type="ECO:0000256" key="1">
    <source>
        <dbReference type="ARBA" id="ARBA00004141"/>
    </source>
</evidence>
<evidence type="ECO:0000256" key="3">
    <source>
        <dbReference type="ARBA" id="ARBA00022989"/>
    </source>
</evidence>
<feature type="transmembrane region" description="Helical" evidence="5">
    <location>
        <begin position="433"/>
        <end position="455"/>
    </location>
</feature>
<evidence type="ECO:0000256" key="5">
    <source>
        <dbReference type="SAM" id="Phobius"/>
    </source>
</evidence>
<feature type="transmembrane region" description="Helical" evidence="5">
    <location>
        <begin position="396"/>
        <end position="421"/>
    </location>
</feature>